<keyword evidence="2" id="KW-0472">Membrane</keyword>
<dbReference type="AlphaFoldDB" id="A0A7I7QLS9"/>
<dbReference type="Pfam" id="PF07331">
    <property type="entry name" value="TctB"/>
    <property type="match status" value="1"/>
</dbReference>
<proteinExistence type="predicted"/>
<protein>
    <recommendedName>
        <fullName evidence="3">DUF1468 domain-containing protein</fullName>
    </recommendedName>
</protein>
<dbReference type="EMBL" id="AP022588">
    <property type="protein sequence ID" value="BBY27339.1"/>
    <property type="molecule type" value="Genomic_DNA"/>
</dbReference>
<dbReference type="Proteomes" id="UP000467193">
    <property type="component" value="Chromosome"/>
</dbReference>
<keyword evidence="2" id="KW-1133">Transmembrane helix</keyword>
<feature type="compositionally biased region" description="Basic and acidic residues" evidence="1">
    <location>
        <begin position="17"/>
        <end position="32"/>
    </location>
</feature>
<gene>
    <name evidence="4" type="ORF">MSEDJ_14350</name>
</gene>
<reference evidence="4 5" key="1">
    <citation type="journal article" date="2019" name="Emerg. Microbes Infect.">
        <title>Comprehensive subspecies identification of 175 nontuberculous mycobacteria species based on 7547 genomic profiles.</title>
        <authorList>
            <person name="Matsumoto Y."/>
            <person name="Kinjo T."/>
            <person name="Motooka D."/>
            <person name="Nabeya D."/>
            <person name="Jung N."/>
            <person name="Uechi K."/>
            <person name="Horii T."/>
            <person name="Iida T."/>
            <person name="Fujita J."/>
            <person name="Nakamura S."/>
        </authorList>
    </citation>
    <scope>NUCLEOTIDE SEQUENCE [LARGE SCALE GENOMIC DNA]</scope>
    <source>
        <strain evidence="4 5">JCM 17899</strain>
    </source>
</reference>
<evidence type="ECO:0000313" key="4">
    <source>
        <dbReference type="EMBL" id="BBY27339.1"/>
    </source>
</evidence>
<feature type="transmembrane region" description="Helical" evidence="2">
    <location>
        <begin position="131"/>
        <end position="158"/>
    </location>
</feature>
<evidence type="ECO:0000256" key="2">
    <source>
        <dbReference type="SAM" id="Phobius"/>
    </source>
</evidence>
<evidence type="ECO:0000256" key="1">
    <source>
        <dbReference type="SAM" id="MobiDB-lite"/>
    </source>
</evidence>
<keyword evidence="5" id="KW-1185">Reference proteome</keyword>
<feature type="transmembrane region" description="Helical" evidence="2">
    <location>
        <begin position="56"/>
        <end position="79"/>
    </location>
</feature>
<sequence>MSATDAAEGSGPARAANETDDRPAQDHPHTRDILAELEAEVAAEMEEERPPSGGPVYQIVGACVGAAIGIGGAVMAFGYGLGSLREPGPGLWPFVVSVLIAALSIVLLVVGRGLGDSEAFTRSSVLPVVGIVTFVAFGLMLPLTGFEIPALALCVIWLRFLGGESWRNTVVISLITVTAFYFLFLYGLSIPLPHLISI</sequence>
<accession>A0A7I7QLS9</accession>
<feature type="transmembrane region" description="Helical" evidence="2">
    <location>
        <begin position="170"/>
        <end position="192"/>
    </location>
</feature>
<name>A0A7I7QLS9_9MYCO</name>
<feature type="region of interest" description="Disordered" evidence="1">
    <location>
        <begin position="1"/>
        <end position="32"/>
    </location>
</feature>
<evidence type="ECO:0000313" key="5">
    <source>
        <dbReference type="Proteomes" id="UP000467193"/>
    </source>
</evidence>
<organism evidence="4 5">
    <name type="scientific">Mycolicibacterium sediminis</name>
    <dbReference type="NCBI Taxonomy" id="1286180"/>
    <lineage>
        <taxon>Bacteria</taxon>
        <taxon>Bacillati</taxon>
        <taxon>Actinomycetota</taxon>
        <taxon>Actinomycetes</taxon>
        <taxon>Mycobacteriales</taxon>
        <taxon>Mycobacteriaceae</taxon>
        <taxon>Mycolicibacterium</taxon>
    </lineage>
</organism>
<dbReference type="InterPro" id="IPR009936">
    <property type="entry name" value="DUF1468"/>
</dbReference>
<dbReference type="KEGG" id="msei:MSEDJ_14350"/>
<feature type="domain" description="DUF1468" evidence="3">
    <location>
        <begin position="61"/>
        <end position="193"/>
    </location>
</feature>
<dbReference type="RefSeq" id="WP_246230995.1">
    <property type="nucleotide sequence ID" value="NZ_AP022588.1"/>
</dbReference>
<feature type="transmembrane region" description="Helical" evidence="2">
    <location>
        <begin position="91"/>
        <end position="111"/>
    </location>
</feature>
<evidence type="ECO:0000259" key="3">
    <source>
        <dbReference type="Pfam" id="PF07331"/>
    </source>
</evidence>
<keyword evidence="2" id="KW-0812">Transmembrane</keyword>